<dbReference type="InParanoid" id="A0A2P5EVV7"/>
<proteinExistence type="predicted"/>
<evidence type="ECO:0000313" key="2">
    <source>
        <dbReference type="EMBL" id="PON89671.1"/>
    </source>
</evidence>
<keyword evidence="1" id="KW-0812">Transmembrane</keyword>
<dbReference type="Proteomes" id="UP000237000">
    <property type="component" value="Unassembled WGS sequence"/>
</dbReference>
<keyword evidence="1" id="KW-1133">Transmembrane helix</keyword>
<evidence type="ECO:0000256" key="1">
    <source>
        <dbReference type="SAM" id="Phobius"/>
    </source>
</evidence>
<keyword evidence="3" id="KW-1185">Reference proteome</keyword>
<comment type="caution">
    <text evidence="2">The sequence shown here is derived from an EMBL/GenBank/DDBJ whole genome shotgun (WGS) entry which is preliminary data.</text>
</comment>
<organism evidence="2 3">
    <name type="scientific">Trema orientale</name>
    <name type="common">Charcoal tree</name>
    <name type="synonym">Celtis orientalis</name>
    <dbReference type="NCBI Taxonomy" id="63057"/>
    <lineage>
        <taxon>Eukaryota</taxon>
        <taxon>Viridiplantae</taxon>
        <taxon>Streptophyta</taxon>
        <taxon>Embryophyta</taxon>
        <taxon>Tracheophyta</taxon>
        <taxon>Spermatophyta</taxon>
        <taxon>Magnoliopsida</taxon>
        <taxon>eudicotyledons</taxon>
        <taxon>Gunneridae</taxon>
        <taxon>Pentapetalae</taxon>
        <taxon>rosids</taxon>
        <taxon>fabids</taxon>
        <taxon>Rosales</taxon>
        <taxon>Cannabaceae</taxon>
        <taxon>Trema</taxon>
    </lineage>
</organism>
<gene>
    <name evidence="2" type="ORF">TorRG33x02_145050</name>
</gene>
<dbReference type="OrthoDB" id="10311685at2759"/>
<accession>A0A2P5EVV7</accession>
<name>A0A2P5EVV7_TREOI</name>
<keyword evidence="1" id="KW-0472">Membrane</keyword>
<sequence length="101" mass="11740">MLSPWTTSCKGWLSPYFERQNFCRAFGRIRIMEHRNINKMSEYLELNILGACHIKLILIDTDSEETGKAIVIIVCWLTSAFQVSFIGLVREEVIIQMKKKS</sequence>
<feature type="transmembrane region" description="Helical" evidence="1">
    <location>
        <begin position="69"/>
        <end position="89"/>
    </location>
</feature>
<dbReference type="EMBL" id="JXTC01000091">
    <property type="protein sequence ID" value="PON89671.1"/>
    <property type="molecule type" value="Genomic_DNA"/>
</dbReference>
<reference evidence="3" key="1">
    <citation type="submission" date="2016-06" db="EMBL/GenBank/DDBJ databases">
        <title>Parallel loss of symbiosis genes in relatives of nitrogen-fixing non-legume Parasponia.</title>
        <authorList>
            <person name="Van Velzen R."/>
            <person name="Holmer R."/>
            <person name="Bu F."/>
            <person name="Rutten L."/>
            <person name="Van Zeijl A."/>
            <person name="Liu W."/>
            <person name="Santuari L."/>
            <person name="Cao Q."/>
            <person name="Sharma T."/>
            <person name="Shen D."/>
            <person name="Roswanjaya Y."/>
            <person name="Wardhani T."/>
            <person name="Kalhor M.S."/>
            <person name="Jansen J."/>
            <person name="Van den Hoogen J."/>
            <person name="Gungor B."/>
            <person name="Hartog M."/>
            <person name="Hontelez J."/>
            <person name="Verver J."/>
            <person name="Yang W.-C."/>
            <person name="Schijlen E."/>
            <person name="Repin R."/>
            <person name="Schilthuizen M."/>
            <person name="Schranz E."/>
            <person name="Heidstra R."/>
            <person name="Miyata K."/>
            <person name="Fedorova E."/>
            <person name="Kohlen W."/>
            <person name="Bisseling T."/>
            <person name="Smit S."/>
            <person name="Geurts R."/>
        </authorList>
    </citation>
    <scope>NUCLEOTIDE SEQUENCE [LARGE SCALE GENOMIC DNA]</scope>
    <source>
        <strain evidence="3">cv. RG33-2</strain>
    </source>
</reference>
<evidence type="ECO:0000313" key="3">
    <source>
        <dbReference type="Proteomes" id="UP000237000"/>
    </source>
</evidence>
<protein>
    <submittedName>
        <fullName evidence="2">Uncharacterized protein</fullName>
    </submittedName>
</protein>
<dbReference type="AlphaFoldDB" id="A0A2P5EVV7"/>